<keyword evidence="5" id="KW-0764">Sulfate transport</keyword>
<organism evidence="7 8">
    <name type="scientific">Thalassospira indica</name>
    <dbReference type="NCBI Taxonomy" id="1891279"/>
    <lineage>
        <taxon>Bacteria</taxon>
        <taxon>Pseudomonadati</taxon>
        <taxon>Pseudomonadota</taxon>
        <taxon>Alphaproteobacteria</taxon>
        <taxon>Rhodospirillales</taxon>
        <taxon>Thalassospiraceae</taxon>
        <taxon>Thalassospira</taxon>
    </lineage>
</organism>
<dbReference type="PANTHER" id="PTHR42781:SF4">
    <property type="entry name" value="SPERMIDINE_PUTRESCINE IMPORT ATP-BINDING PROTEIN POTA"/>
    <property type="match status" value="1"/>
</dbReference>
<dbReference type="InterPro" id="IPR027417">
    <property type="entry name" value="P-loop_NTPase"/>
</dbReference>
<dbReference type="InterPro" id="IPR050093">
    <property type="entry name" value="ABC_SmlMolc_Importer"/>
</dbReference>
<keyword evidence="1" id="KW-0813">Transport</keyword>
<dbReference type="InterPro" id="IPR008995">
    <property type="entry name" value="Mo/tungstate-bd_C_term_dom"/>
</dbReference>
<keyword evidence="2" id="KW-0547">Nucleotide-binding</keyword>
<evidence type="ECO:0000256" key="5">
    <source>
        <dbReference type="ARBA" id="ARBA00023032"/>
    </source>
</evidence>
<dbReference type="InterPro" id="IPR005666">
    <property type="entry name" value="Sulph_transpt1"/>
</dbReference>
<dbReference type="Pfam" id="PF08402">
    <property type="entry name" value="TOBE_2"/>
    <property type="match status" value="1"/>
</dbReference>
<evidence type="ECO:0000256" key="4">
    <source>
        <dbReference type="ARBA" id="ARBA00022967"/>
    </source>
</evidence>
<dbReference type="SUPFAM" id="SSF50331">
    <property type="entry name" value="MOP-like"/>
    <property type="match status" value="1"/>
</dbReference>
<dbReference type="PROSITE" id="PS50893">
    <property type="entry name" value="ABC_TRANSPORTER_2"/>
    <property type="match status" value="1"/>
</dbReference>
<dbReference type="InterPro" id="IPR013611">
    <property type="entry name" value="Transp-assoc_OB_typ2"/>
</dbReference>
<accession>A0ABN5NFC6</accession>
<gene>
    <name evidence="7" type="primary">cysA</name>
    <name evidence="7" type="ORF">DY252_07555</name>
</gene>
<keyword evidence="7" id="KW-0378">Hydrolase</keyword>
<dbReference type="InterPro" id="IPR003593">
    <property type="entry name" value="AAA+_ATPase"/>
</dbReference>
<keyword evidence="8" id="KW-1185">Reference proteome</keyword>
<sequence>MQIDIHNVTKDFGSQTALRNIDLKIGSGELVALLGPSGSGKTTLLRLIAGLEFPNSGQIFFDADDASNLSVGKRNVGFVFQNYALFKHMRVIDNIAFGLRARPADRRPSEQEILSRARDLLSLVKLSGYEDRFPAQLSGGQQQRVALARALAIEPSVLLLDEPFGALDAKVRHELRKWLRELHDETGHTTVFVTHDQEEALDLADRVVVVQDGRIAQEGAPNDVYEEPASPFVYEFIGDVNKLAVSVKDGQVLLPGRPIAIGDTDKPDGNYVLYVRPHNIRVAAKEEGQALTGLVRDIRATGPAVVMDVSLDSWNTHLDIALSHNDDDWRKLKPGTRVEISLRKYALFPE</sequence>
<name>A0ABN5NFC6_9PROT</name>
<dbReference type="Gene3D" id="3.40.50.300">
    <property type="entry name" value="P-loop containing nucleotide triphosphate hydrolases"/>
    <property type="match status" value="1"/>
</dbReference>
<dbReference type="EC" id="3.6.3.25" evidence="7"/>
<reference evidence="7 8" key="1">
    <citation type="submission" date="2018-08" db="EMBL/GenBank/DDBJ databases">
        <title>Complete genome sequence of type strain Thalassospira indica MCCC 1A01103T, isolated from isolated from deep seawater of the Indian Ocean.</title>
        <authorList>
            <person name="Liu Y."/>
        </authorList>
    </citation>
    <scope>NUCLEOTIDE SEQUENCE [LARGE SCALE GENOMIC DNA]</scope>
    <source>
        <strain evidence="7 8">PB8BT</strain>
    </source>
</reference>
<dbReference type="InterPro" id="IPR017871">
    <property type="entry name" value="ABC_transporter-like_CS"/>
</dbReference>
<proteinExistence type="predicted"/>
<dbReference type="NCBIfam" id="TIGR00968">
    <property type="entry name" value="3a0106s01"/>
    <property type="match status" value="1"/>
</dbReference>
<evidence type="ECO:0000313" key="8">
    <source>
        <dbReference type="Proteomes" id="UP000256971"/>
    </source>
</evidence>
<evidence type="ECO:0000256" key="2">
    <source>
        <dbReference type="ARBA" id="ARBA00022741"/>
    </source>
</evidence>
<dbReference type="Proteomes" id="UP000256971">
    <property type="component" value="Chromosome"/>
</dbReference>
<dbReference type="PANTHER" id="PTHR42781">
    <property type="entry name" value="SPERMIDINE/PUTRESCINE IMPORT ATP-BINDING PROTEIN POTA"/>
    <property type="match status" value="1"/>
</dbReference>
<dbReference type="GO" id="GO:0005524">
    <property type="term" value="F:ATP binding"/>
    <property type="evidence" value="ECO:0007669"/>
    <property type="project" value="UniProtKB-KW"/>
</dbReference>
<dbReference type="GO" id="GO:0016787">
    <property type="term" value="F:hydrolase activity"/>
    <property type="evidence" value="ECO:0007669"/>
    <property type="project" value="UniProtKB-KW"/>
</dbReference>
<dbReference type="RefSeq" id="WP_064789995.1">
    <property type="nucleotide sequence ID" value="NZ_CP031555.1"/>
</dbReference>
<dbReference type="SMART" id="SM00382">
    <property type="entry name" value="AAA"/>
    <property type="match status" value="1"/>
</dbReference>
<evidence type="ECO:0000313" key="7">
    <source>
        <dbReference type="EMBL" id="AXO14098.1"/>
    </source>
</evidence>
<protein>
    <submittedName>
        <fullName evidence="7">Sulfate ABC transporter ATP-binding protein</fullName>
        <ecNumber evidence="7">3.6.3.25</ecNumber>
    </submittedName>
</protein>
<dbReference type="InterPro" id="IPR003439">
    <property type="entry name" value="ABC_transporter-like_ATP-bd"/>
</dbReference>
<evidence type="ECO:0000256" key="1">
    <source>
        <dbReference type="ARBA" id="ARBA00022448"/>
    </source>
</evidence>
<evidence type="ECO:0000259" key="6">
    <source>
        <dbReference type="PROSITE" id="PS50893"/>
    </source>
</evidence>
<dbReference type="EMBL" id="CP031555">
    <property type="protein sequence ID" value="AXO14098.1"/>
    <property type="molecule type" value="Genomic_DNA"/>
</dbReference>
<feature type="domain" description="ABC transporter" evidence="6">
    <location>
        <begin position="3"/>
        <end position="237"/>
    </location>
</feature>
<dbReference type="SUPFAM" id="SSF52540">
    <property type="entry name" value="P-loop containing nucleoside triphosphate hydrolases"/>
    <property type="match status" value="1"/>
</dbReference>
<dbReference type="PROSITE" id="PS00211">
    <property type="entry name" value="ABC_TRANSPORTER_1"/>
    <property type="match status" value="1"/>
</dbReference>
<evidence type="ECO:0000256" key="3">
    <source>
        <dbReference type="ARBA" id="ARBA00022840"/>
    </source>
</evidence>
<keyword evidence="3 7" id="KW-0067">ATP-binding</keyword>
<keyword evidence="4" id="KW-1278">Translocase</keyword>
<dbReference type="Pfam" id="PF00005">
    <property type="entry name" value="ABC_tran"/>
    <property type="match status" value="1"/>
</dbReference>